<dbReference type="AlphaFoldDB" id="A0A8H7PP15"/>
<dbReference type="OrthoDB" id="10406936at2759"/>
<feature type="chain" id="PRO_5034604633" evidence="3">
    <location>
        <begin position="18"/>
        <end position="279"/>
    </location>
</feature>
<comment type="caution">
    <text evidence="4">The sequence shown here is derived from an EMBL/GenBank/DDBJ whole genome shotgun (WGS) entry which is preliminary data.</text>
</comment>
<evidence type="ECO:0000313" key="4">
    <source>
        <dbReference type="EMBL" id="KAG2176944.1"/>
    </source>
</evidence>
<organism evidence="4 5">
    <name type="scientific">Mortierella isabellina</name>
    <name type="common">Filamentous fungus</name>
    <name type="synonym">Umbelopsis isabellina</name>
    <dbReference type="NCBI Taxonomy" id="91625"/>
    <lineage>
        <taxon>Eukaryota</taxon>
        <taxon>Fungi</taxon>
        <taxon>Fungi incertae sedis</taxon>
        <taxon>Mucoromycota</taxon>
        <taxon>Mucoromycotina</taxon>
        <taxon>Umbelopsidomycetes</taxon>
        <taxon>Umbelopsidales</taxon>
        <taxon>Umbelopsidaceae</taxon>
        <taxon>Umbelopsis</taxon>
    </lineage>
</organism>
<protein>
    <submittedName>
        <fullName evidence="4">Uncharacterized protein</fullName>
    </submittedName>
</protein>
<reference evidence="4" key="1">
    <citation type="submission" date="2020-12" db="EMBL/GenBank/DDBJ databases">
        <title>Metabolic potential, ecology and presence of endohyphal bacteria is reflected in genomic diversity of Mucoromycotina.</title>
        <authorList>
            <person name="Muszewska A."/>
            <person name="Okrasinska A."/>
            <person name="Steczkiewicz K."/>
            <person name="Drgas O."/>
            <person name="Orlowska M."/>
            <person name="Perlinska-Lenart U."/>
            <person name="Aleksandrzak-Piekarczyk T."/>
            <person name="Szatraj K."/>
            <person name="Zielenkiewicz U."/>
            <person name="Pilsyk S."/>
            <person name="Malc E."/>
            <person name="Mieczkowski P."/>
            <person name="Kruszewska J.S."/>
            <person name="Biernat P."/>
            <person name="Pawlowska J."/>
        </authorList>
    </citation>
    <scope>NUCLEOTIDE SEQUENCE</scope>
    <source>
        <strain evidence="4">WA0000067209</strain>
    </source>
</reference>
<feature type="compositionally biased region" description="Low complexity" evidence="1">
    <location>
        <begin position="106"/>
        <end position="139"/>
    </location>
</feature>
<evidence type="ECO:0000256" key="2">
    <source>
        <dbReference type="SAM" id="Phobius"/>
    </source>
</evidence>
<keyword evidence="3" id="KW-0732">Signal</keyword>
<evidence type="ECO:0000256" key="1">
    <source>
        <dbReference type="SAM" id="MobiDB-lite"/>
    </source>
</evidence>
<accession>A0A8H7PP15</accession>
<feature type="region of interest" description="Disordered" evidence="1">
    <location>
        <begin position="206"/>
        <end position="279"/>
    </location>
</feature>
<name>A0A8H7PP15_MORIS</name>
<dbReference type="Proteomes" id="UP000654370">
    <property type="component" value="Unassembled WGS sequence"/>
</dbReference>
<feature type="region of interest" description="Disordered" evidence="1">
    <location>
        <begin position="32"/>
        <end position="62"/>
    </location>
</feature>
<dbReference type="GO" id="GO:0005524">
    <property type="term" value="F:ATP binding"/>
    <property type="evidence" value="ECO:0007669"/>
    <property type="project" value="UniProtKB-KW"/>
</dbReference>
<feature type="transmembrane region" description="Helical" evidence="2">
    <location>
        <begin position="144"/>
        <end position="166"/>
    </location>
</feature>
<evidence type="ECO:0000256" key="3">
    <source>
        <dbReference type="SAM" id="SignalP"/>
    </source>
</evidence>
<feature type="compositionally biased region" description="Polar residues" evidence="1">
    <location>
        <begin position="87"/>
        <end position="97"/>
    </location>
</feature>
<sequence>MRIQYLVIALFAARASADFCFLGIGCSTSSGASSTTSSSGAAPSNSSTPPTTGASSSNSTSASATSSIVTTATQSATHVTADGGTSGISAFPTTSWTGPHLKPTASNGSGNSNDGGNDNNSSDNSSGGSNNNQNNSSSSTNTGAIAGGVVGGVAACAIAGGLFWFLTKRTRQKRRNADFTNGMTEHDFPHNPAAAAAAVGATTMPSAYNEPGRYDSPRRFVPQQNPHPPVDYQNLSHHSSEGYAPPYTAEYGSHVSKPAEDTSQAGMWKPDVAENKPNV</sequence>
<feature type="signal peptide" evidence="3">
    <location>
        <begin position="1"/>
        <end position="17"/>
    </location>
</feature>
<feature type="region of interest" description="Disordered" evidence="1">
    <location>
        <begin position="78"/>
        <end position="140"/>
    </location>
</feature>
<dbReference type="EMBL" id="JAEPQZ010000009">
    <property type="protein sequence ID" value="KAG2176944.1"/>
    <property type="molecule type" value="Genomic_DNA"/>
</dbReference>
<evidence type="ECO:0000313" key="5">
    <source>
        <dbReference type="Proteomes" id="UP000654370"/>
    </source>
</evidence>
<keyword evidence="2" id="KW-0812">Transmembrane</keyword>
<gene>
    <name evidence="4" type="ORF">INT43_007598</name>
</gene>
<keyword evidence="5" id="KW-1185">Reference proteome</keyword>
<proteinExistence type="predicted"/>
<keyword evidence="2" id="KW-1133">Transmembrane helix</keyword>
<keyword evidence="2" id="KW-0472">Membrane</keyword>